<dbReference type="Gene3D" id="3.30.450.40">
    <property type="match status" value="1"/>
</dbReference>
<evidence type="ECO:0000313" key="3">
    <source>
        <dbReference type="EMBL" id="SDN22159.1"/>
    </source>
</evidence>
<dbReference type="InterPro" id="IPR029016">
    <property type="entry name" value="GAF-like_dom_sf"/>
</dbReference>
<dbReference type="Gene3D" id="3.30.70.270">
    <property type="match status" value="1"/>
</dbReference>
<reference evidence="3 4" key="1">
    <citation type="submission" date="2016-10" db="EMBL/GenBank/DDBJ databases">
        <authorList>
            <person name="de Groot N.N."/>
        </authorList>
    </citation>
    <scope>NUCLEOTIDE SEQUENCE [LARGE SCALE GENOMIC DNA]</scope>
    <source>
        <strain evidence="3 4">CGMCC 1.3442</strain>
    </source>
</reference>
<keyword evidence="4" id="KW-1185">Reference proteome</keyword>
<dbReference type="Pfam" id="PF00990">
    <property type="entry name" value="GGDEF"/>
    <property type="match status" value="1"/>
</dbReference>
<dbReference type="GO" id="GO:1902201">
    <property type="term" value="P:negative regulation of bacterial-type flagellum-dependent cell motility"/>
    <property type="evidence" value="ECO:0007669"/>
    <property type="project" value="TreeGrafter"/>
</dbReference>
<dbReference type="AlphaFoldDB" id="A0A1G9ZLE1"/>
<dbReference type="Proteomes" id="UP000199334">
    <property type="component" value="Unassembled WGS sequence"/>
</dbReference>
<dbReference type="SUPFAM" id="SSF55781">
    <property type="entry name" value="GAF domain-like"/>
    <property type="match status" value="1"/>
</dbReference>
<dbReference type="InterPro" id="IPR000160">
    <property type="entry name" value="GGDEF_dom"/>
</dbReference>
<evidence type="ECO:0000259" key="2">
    <source>
        <dbReference type="PROSITE" id="PS50887"/>
    </source>
</evidence>
<dbReference type="SMART" id="SM00065">
    <property type="entry name" value="GAF"/>
    <property type="match status" value="1"/>
</dbReference>
<dbReference type="STRING" id="237069.SAMN05216498_1751"/>
<feature type="transmembrane region" description="Helical" evidence="1">
    <location>
        <begin position="105"/>
        <end position="124"/>
    </location>
</feature>
<dbReference type="GO" id="GO:0052621">
    <property type="term" value="F:diguanylate cyclase activity"/>
    <property type="evidence" value="ECO:0007669"/>
    <property type="project" value="TreeGrafter"/>
</dbReference>
<dbReference type="GO" id="GO:0043709">
    <property type="term" value="P:cell adhesion involved in single-species biofilm formation"/>
    <property type="evidence" value="ECO:0007669"/>
    <property type="project" value="TreeGrafter"/>
</dbReference>
<accession>A0A1G9ZLE1</accession>
<dbReference type="EMBL" id="FNIG01000003">
    <property type="protein sequence ID" value="SDN22159.1"/>
    <property type="molecule type" value="Genomic_DNA"/>
</dbReference>
<sequence length="571" mass="64315">MAKSKVWTLWIIWLVTFPALMAYLFLEFSPDFSDYWFDLLAFAIVISAIAIFPIKIGNITVFFVNGVSLAAFLYFGLLAEVLLTQIALVALLVKDKLKKDQSYRIASNSTMLLLTSIAAAGVYYALGGEHGELAFNSFEETVPLIGYILSYILVNQIFIAILSAYLNGENLFKLPRTLFIDSGITLLGFPLGLVLYLMYLQIESIAVFIVGIPFVLLSTVFSYYHSSQRVNRYLHVTSEIGHELSKSLNVKSVLDTFLKEVKQLIPASHIYVFDIIRDSHTMSLIRYLDDQGLNLNKDSQLRRGQGFAGKVYEEQKSIMITRKKDLEELNHELPANAKSALGVPILRNNKTVGVLSVASREFNAFEKYHLMLLEILANFLSVAVENARHYETAKNRSQKDQLTGLYNYRYFIEHIHEYASDLEAKGIEENLSVIILDLDSFKAINDQYGHESGNEVLAELAKRLKNLIGERGTIARYGGEEFTILVKGMTHEKVIDMAEEVRDEIANEPFVLYKTINGNVEVKEINVTASIGVATYPDQCETPQELIRNADRSMYIGAKRNGKNKVASLTV</sequence>
<proteinExistence type="predicted"/>
<dbReference type="PROSITE" id="PS50887">
    <property type="entry name" value="GGDEF"/>
    <property type="match status" value="1"/>
</dbReference>
<dbReference type="RefSeq" id="WP_093856222.1">
    <property type="nucleotide sequence ID" value="NZ_BJVZ01000012.1"/>
</dbReference>
<dbReference type="InterPro" id="IPR003018">
    <property type="entry name" value="GAF"/>
</dbReference>
<dbReference type="NCBIfam" id="TIGR00254">
    <property type="entry name" value="GGDEF"/>
    <property type="match status" value="1"/>
</dbReference>
<dbReference type="SMART" id="SM00267">
    <property type="entry name" value="GGDEF"/>
    <property type="match status" value="1"/>
</dbReference>
<feature type="transmembrane region" description="Helical" evidence="1">
    <location>
        <begin position="144"/>
        <end position="166"/>
    </location>
</feature>
<dbReference type="InterPro" id="IPR050469">
    <property type="entry name" value="Diguanylate_Cyclase"/>
</dbReference>
<dbReference type="PANTHER" id="PTHR45138:SF9">
    <property type="entry name" value="DIGUANYLATE CYCLASE DGCM-RELATED"/>
    <property type="match status" value="1"/>
</dbReference>
<dbReference type="Pfam" id="PF13185">
    <property type="entry name" value="GAF_2"/>
    <property type="match status" value="1"/>
</dbReference>
<feature type="transmembrane region" description="Helical" evidence="1">
    <location>
        <begin position="6"/>
        <end position="26"/>
    </location>
</feature>
<feature type="transmembrane region" description="Helical" evidence="1">
    <location>
        <begin position="205"/>
        <end position="224"/>
    </location>
</feature>
<keyword evidence="1" id="KW-0812">Transmembrane</keyword>
<name>A0A1G9ZLE1_9BACI</name>
<feature type="transmembrane region" description="Helical" evidence="1">
    <location>
        <begin position="66"/>
        <end position="93"/>
    </location>
</feature>
<dbReference type="OrthoDB" id="9759607at2"/>
<dbReference type="CDD" id="cd01949">
    <property type="entry name" value="GGDEF"/>
    <property type="match status" value="1"/>
</dbReference>
<keyword evidence="1" id="KW-0472">Membrane</keyword>
<dbReference type="PANTHER" id="PTHR45138">
    <property type="entry name" value="REGULATORY COMPONENTS OF SENSORY TRANSDUCTION SYSTEM"/>
    <property type="match status" value="1"/>
</dbReference>
<dbReference type="FunFam" id="3.30.70.270:FF:000001">
    <property type="entry name" value="Diguanylate cyclase domain protein"/>
    <property type="match status" value="1"/>
</dbReference>
<dbReference type="InterPro" id="IPR029787">
    <property type="entry name" value="Nucleotide_cyclase"/>
</dbReference>
<dbReference type="InterPro" id="IPR043128">
    <property type="entry name" value="Rev_trsase/Diguanyl_cyclase"/>
</dbReference>
<gene>
    <name evidence="3" type="ORF">SAMN05216498_1751</name>
</gene>
<dbReference type="GO" id="GO:0005886">
    <property type="term" value="C:plasma membrane"/>
    <property type="evidence" value="ECO:0007669"/>
    <property type="project" value="TreeGrafter"/>
</dbReference>
<feature type="transmembrane region" description="Helical" evidence="1">
    <location>
        <begin position="178"/>
        <end position="199"/>
    </location>
</feature>
<evidence type="ECO:0000256" key="1">
    <source>
        <dbReference type="SAM" id="Phobius"/>
    </source>
</evidence>
<feature type="transmembrane region" description="Helical" evidence="1">
    <location>
        <begin position="35"/>
        <end position="54"/>
    </location>
</feature>
<dbReference type="SUPFAM" id="SSF55073">
    <property type="entry name" value="Nucleotide cyclase"/>
    <property type="match status" value="1"/>
</dbReference>
<keyword evidence="1" id="KW-1133">Transmembrane helix</keyword>
<protein>
    <submittedName>
        <fullName evidence="3">Diguanylate cyclase (GGDEF) domain-containing protein</fullName>
    </submittedName>
</protein>
<organism evidence="3 4">
    <name type="scientific">Tenuibacillus multivorans</name>
    <dbReference type="NCBI Taxonomy" id="237069"/>
    <lineage>
        <taxon>Bacteria</taxon>
        <taxon>Bacillati</taxon>
        <taxon>Bacillota</taxon>
        <taxon>Bacilli</taxon>
        <taxon>Bacillales</taxon>
        <taxon>Bacillaceae</taxon>
        <taxon>Tenuibacillus</taxon>
    </lineage>
</organism>
<evidence type="ECO:0000313" key="4">
    <source>
        <dbReference type="Proteomes" id="UP000199334"/>
    </source>
</evidence>
<feature type="domain" description="GGDEF" evidence="2">
    <location>
        <begin position="429"/>
        <end position="571"/>
    </location>
</feature>